<reference evidence="1 2" key="1">
    <citation type="submission" date="2018-07" db="EMBL/GenBank/DDBJ databases">
        <title>Freshwater and sediment microbial communities from various areas in North America, analyzing microbe dynamics in response to fracking.</title>
        <authorList>
            <person name="Lamendella R."/>
        </authorList>
    </citation>
    <scope>NUCLEOTIDE SEQUENCE [LARGE SCALE GENOMIC DNA]</scope>
    <source>
        <strain evidence="1 2">105B</strain>
    </source>
</reference>
<organism evidence="1 2">
    <name type="scientific">Marinobacter nauticus</name>
    <name type="common">Marinobacter hydrocarbonoclasticus</name>
    <name type="synonym">Marinobacter aquaeolei</name>
    <dbReference type="NCBI Taxonomy" id="2743"/>
    <lineage>
        <taxon>Bacteria</taxon>
        <taxon>Pseudomonadati</taxon>
        <taxon>Pseudomonadota</taxon>
        <taxon>Gammaproteobacteria</taxon>
        <taxon>Pseudomonadales</taxon>
        <taxon>Marinobacteraceae</taxon>
        <taxon>Marinobacter</taxon>
    </lineage>
</organism>
<evidence type="ECO:0000313" key="2">
    <source>
        <dbReference type="Proteomes" id="UP000253647"/>
    </source>
</evidence>
<accession>A0A368XSW1</accession>
<name>A0A368XSW1_MARNT</name>
<gene>
    <name evidence="1" type="ORF">DET61_104298</name>
</gene>
<sequence>MNHWTLLNELAKQSRVALRKAFIKYNDTVTYNFEASCSQNRNSWMAFKILNLLLKSLLQRNIIGIHPSKKLDFSVRQRKLYKAIQRPCQAAIFGIADHFQTIIMESPNRLRELV</sequence>
<protein>
    <submittedName>
        <fullName evidence="1">Uncharacterized protein</fullName>
    </submittedName>
</protein>
<dbReference type="Proteomes" id="UP000253647">
    <property type="component" value="Unassembled WGS sequence"/>
</dbReference>
<dbReference type="AlphaFoldDB" id="A0A368XSW1"/>
<proteinExistence type="predicted"/>
<dbReference type="EMBL" id="QPJI01000004">
    <property type="protein sequence ID" value="RCW71140.1"/>
    <property type="molecule type" value="Genomic_DNA"/>
</dbReference>
<comment type="caution">
    <text evidence="1">The sequence shown here is derived from an EMBL/GenBank/DDBJ whole genome shotgun (WGS) entry which is preliminary data.</text>
</comment>
<evidence type="ECO:0000313" key="1">
    <source>
        <dbReference type="EMBL" id="RCW71140.1"/>
    </source>
</evidence>